<dbReference type="Gene3D" id="3.20.20.80">
    <property type="entry name" value="Glycosidases"/>
    <property type="match status" value="1"/>
</dbReference>
<dbReference type="InterPro" id="IPR041704">
    <property type="entry name" value="CFLE_GH18"/>
</dbReference>
<dbReference type="Gene3D" id="3.10.50.10">
    <property type="match status" value="1"/>
</dbReference>
<accession>A0ABS2Q0E1</accession>
<reference evidence="5 6" key="1">
    <citation type="submission" date="2021-01" db="EMBL/GenBank/DDBJ databases">
        <title>Genomic Encyclopedia of Type Strains, Phase IV (KMG-IV): sequencing the most valuable type-strain genomes for metagenomic binning, comparative biology and taxonomic classification.</title>
        <authorList>
            <person name="Goeker M."/>
        </authorList>
    </citation>
    <scope>NUCLEOTIDE SEQUENCE [LARGE SCALE GENOMIC DNA]</scope>
    <source>
        <strain evidence="5 6">DSM 28236</strain>
    </source>
</reference>
<dbReference type="InterPro" id="IPR018392">
    <property type="entry name" value="LysM"/>
</dbReference>
<gene>
    <name evidence="5" type="ORF">JOD45_001987</name>
</gene>
<keyword evidence="6" id="KW-1185">Reference proteome</keyword>
<dbReference type="InterPro" id="IPR029070">
    <property type="entry name" value="Chitinase_insertion_sf"/>
</dbReference>
<dbReference type="InterPro" id="IPR017853">
    <property type="entry name" value="GH"/>
</dbReference>
<comment type="caution">
    <text evidence="5">The sequence shown here is derived from an EMBL/GenBank/DDBJ whole genome shotgun (WGS) entry which is preliminary data.</text>
</comment>
<dbReference type="EMBL" id="JAFBER010000011">
    <property type="protein sequence ID" value="MBM7645768.1"/>
    <property type="molecule type" value="Genomic_DNA"/>
</dbReference>
<dbReference type="PROSITE" id="PS51910">
    <property type="entry name" value="GH18_2"/>
    <property type="match status" value="1"/>
</dbReference>
<keyword evidence="1" id="KW-0378">Hydrolase</keyword>
<evidence type="ECO:0000259" key="3">
    <source>
        <dbReference type="PROSITE" id="PS51782"/>
    </source>
</evidence>
<dbReference type="RefSeq" id="WP_205003682.1">
    <property type="nucleotide sequence ID" value="NZ_JAFBER010000011.1"/>
</dbReference>
<sequence>MFVYTVKPGDSLYSISQKYQYPLNNLRMVNGLHRDNITPGQALLIPSRSYTVQQGDSFYSIAKRAYISADELLRANPGVDPNQLQPGMRVNIPEISKEYITTFGYTVVRGLPSDIKQIEDFAPYTSLMALFEYHFYSNGSLSQLNVSAEVAAAWRNHMTPLATITNLTPQGFSSSLTHQVLSNPSATERLINNIYQLVTTNGFGGVNIDFEKVLAEDRELFSSFLRRLNQRLKERNLITTISVPPKENDNIPWLKGYDYQAIGSAVDYMFIMAYDWHYPGSEPGPVAPIGEIRKTLDFAVSKVRRDKIILGVPYYGYDWIIPYRPGQLPVTLSAHAATTVAMNNNVPIQYSEEYKSPFFYYTDTSNRRHVVWFEDARSLIEKALLVRKYRLGGFGAWELSFGLPQGSWILTRFFRVRKV</sequence>
<protein>
    <submittedName>
        <fullName evidence="5">Spore germination protein YaaH</fullName>
    </submittedName>
</protein>
<keyword evidence="2" id="KW-0326">Glycosidase</keyword>
<dbReference type="InterPro" id="IPR036779">
    <property type="entry name" value="LysM_dom_sf"/>
</dbReference>
<proteinExistence type="predicted"/>
<feature type="domain" description="LysM" evidence="3">
    <location>
        <begin position="48"/>
        <end position="92"/>
    </location>
</feature>
<dbReference type="SMART" id="SM00636">
    <property type="entry name" value="Glyco_18"/>
    <property type="match status" value="1"/>
</dbReference>
<dbReference type="PANTHER" id="PTHR46066:SF2">
    <property type="entry name" value="CHITINASE DOMAIN-CONTAINING PROTEIN 1"/>
    <property type="match status" value="1"/>
</dbReference>
<dbReference type="Pfam" id="PF00704">
    <property type="entry name" value="Glyco_hydro_18"/>
    <property type="match status" value="1"/>
</dbReference>
<dbReference type="CDD" id="cd02874">
    <property type="entry name" value="GH18_CFLE_spore_hydrolase"/>
    <property type="match status" value="1"/>
</dbReference>
<dbReference type="SUPFAM" id="SSF54106">
    <property type="entry name" value="LysM domain"/>
    <property type="match status" value="2"/>
</dbReference>
<dbReference type="SUPFAM" id="SSF51445">
    <property type="entry name" value="(Trans)glycosidases"/>
    <property type="match status" value="1"/>
</dbReference>
<dbReference type="Pfam" id="PF01476">
    <property type="entry name" value="LysM"/>
    <property type="match status" value="2"/>
</dbReference>
<evidence type="ECO:0000256" key="2">
    <source>
        <dbReference type="ARBA" id="ARBA00023295"/>
    </source>
</evidence>
<evidence type="ECO:0000313" key="6">
    <source>
        <dbReference type="Proteomes" id="UP000808914"/>
    </source>
</evidence>
<dbReference type="InterPro" id="IPR001223">
    <property type="entry name" value="Glyco_hydro18_cat"/>
</dbReference>
<dbReference type="PROSITE" id="PS51782">
    <property type="entry name" value="LYSM"/>
    <property type="match status" value="2"/>
</dbReference>
<evidence type="ECO:0000313" key="5">
    <source>
        <dbReference type="EMBL" id="MBM7645768.1"/>
    </source>
</evidence>
<dbReference type="PANTHER" id="PTHR46066">
    <property type="entry name" value="CHITINASE DOMAIN-CONTAINING PROTEIN 1 FAMILY MEMBER"/>
    <property type="match status" value="1"/>
</dbReference>
<feature type="domain" description="LysM" evidence="3">
    <location>
        <begin position="2"/>
        <end position="45"/>
    </location>
</feature>
<dbReference type="Proteomes" id="UP000808914">
    <property type="component" value="Unassembled WGS sequence"/>
</dbReference>
<evidence type="ECO:0000259" key="4">
    <source>
        <dbReference type="PROSITE" id="PS51910"/>
    </source>
</evidence>
<feature type="domain" description="GH18" evidence="4">
    <location>
        <begin position="94"/>
        <end position="419"/>
    </location>
</feature>
<dbReference type="Gene3D" id="3.10.350.10">
    <property type="entry name" value="LysM domain"/>
    <property type="match status" value="2"/>
</dbReference>
<dbReference type="CDD" id="cd00118">
    <property type="entry name" value="LysM"/>
    <property type="match status" value="2"/>
</dbReference>
<dbReference type="SMART" id="SM00257">
    <property type="entry name" value="LysM"/>
    <property type="match status" value="2"/>
</dbReference>
<evidence type="ECO:0000256" key="1">
    <source>
        <dbReference type="ARBA" id="ARBA00022801"/>
    </source>
</evidence>
<name>A0ABS2Q0E1_9BACL</name>
<organism evidence="5 6">
    <name type="scientific">Scopulibacillus daqui</name>
    <dbReference type="NCBI Taxonomy" id="1469162"/>
    <lineage>
        <taxon>Bacteria</taxon>
        <taxon>Bacillati</taxon>
        <taxon>Bacillota</taxon>
        <taxon>Bacilli</taxon>
        <taxon>Bacillales</taxon>
        <taxon>Sporolactobacillaceae</taxon>
        <taxon>Scopulibacillus</taxon>
    </lineage>
</organism>
<dbReference type="InterPro" id="IPR011583">
    <property type="entry name" value="Chitinase_II/V-like_cat"/>
</dbReference>